<keyword evidence="1" id="KW-0812">Transmembrane</keyword>
<accession>A0A413KAI6</accession>
<dbReference type="Proteomes" id="UP000284163">
    <property type="component" value="Unassembled WGS sequence"/>
</dbReference>
<feature type="transmembrane region" description="Helical" evidence="1">
    <location>
        <begin position="50"/>
        <end position="69"/>
    </location>
</feature>
<name>A0A413KAI6_BIFPS</name>
<keyword evidence="1" id="KW-1133">Transmembrane helix</keyword>
<dbReference type="EMBL" id="QSDK01000030">
    <property type="protein sequence ID" value="RGY74517.1"/>
    <property type="molecule type" value="Genomic_DNA"/>
</dbReference>
<evidence type="ECO:0000256" key="1">
    <source>
        <dbReference type="SAM" id="Phobius"/>
    </source>
</evidence>
<keyword evidence="1" id="KW-0472">Membrane</keyword>
<protein>
    <submittedName>
        <fullName evidence="2">Uncharacterized protein</fullName>
    </submittedName>
</protein>
<feature type="transmembrane region" description="Helical" evidence="1">
    <location>
        <begin position="27"/>
        <end position="44"/>
    </location>
</feature>
<organism evidence="2 3">
    <name type="scientific">Bifidobacterium pseudocatenulatum</name>
    <dbReference type="NCBI Taxonomy" id="28026"/>
    <lineage>
        <taxon>Bacteria</taxon>
        <taxon>Bacillati</taxon>
        <taxon>Actinomycetota</taxon>
        <taxon>Actinomycetes</taxon>
        <taxon>Bifidobacteriales</taxon>
        <taxon>Bifidobacteriaceae</taxon>
        <taxon>Bifidobacterium</taxon>
    </lineage>
</organism>
<proteinExistence type="predicted"/>
<comment type="caution">
    <text evidence="2">The sequence shown here is derived from an EMBL/GenBank/DDBJ whole genome shotgun (WGS) entry which is preliminary data.</text>
</comment>
<evidence type="ECO:0000313" key="3">
    <source>
        <dbReference type="Proteomes" id="UP000284163"/>
    </source>
</evidence>
<reference evidence="2 3" key="1">
    <citation type="submission" date="2018-08" db="EMBL/GenBank/DDBJ databases">
        <title>A genome reference for cultivated species of the human gut microbiota.</title>
        <authorList>
            <person name="Zou Y."/>
            <person name="Xue W."/>
            <person name="Luo G."/>
        </authorList>
    </citation>
    <scope>NUCLEOTIDE SEQUENCE [LARGE SCALE GENOMIC DNA]</scope>
    <source>
        <strain evidence="2 3">CF01-1</strain>
    </source>
</reference>
<dbReference type="AlphaFoldDB" id="A0A413KAI6"/>
<gene>
    <name evidence="2" type="ORF">DXA22_10135</name>
</gene>
<sequence>MTSHDQLHDSGQAENTKPNYTLRRLKFAAAIIGFVSSMTLLFTWRTADSQSATILVSVIYILSVLWLIVRFAPRD</sequence>
<evidence type="ECO:0000313" key="2">
    <source>
        <dbReference type="EMBL" id="RGY74517.1"/>
    </source>
</evidence>